<feature type="binding site" evidence="10">
    <location>
        <position position="31"/>
    </location>
    <ligand>
        <name>ATP</name>
        <dbReference type="ChEBI" id="CHEBI:30616"/>
    </ligand>
</feature>
<keyword evidence="7 10" id="KW-0418">Kinase</keyword>
<evidence type="ECO:0000256" key="8">
    <source>
        <dbReference type="ARBA" id="ARBA00022840"/>
    </source>
</evidence>
<evidence type="ECO:0000256" key="9">
    <source>
        <dbReference type="ARBA" id="ARBA00023242"/>
    </source>
</evidence>
<gene>
    <name evidence="11" type="ORF">Naga_100486g4</name>
</gene>
<evidence type="ECO:0000256" key="10">
    <source>
        <dbReference type="HAMAP-Rule" id="MF_03173"/>
    </source>
</evidence>
<dbReference type="GO" id="GO:0005737">
    <property type="term" value="C:cytoplasm"/>
    <property type="evidence" value="ECO:0007669"/>
    <property type="project" value="UniProtKB-SubCell"/>
</dbReference>
<proteinExistence type="inferred from homology"/>
<dbReference type="Proteomes" id="UP000019335">
    <property type="component" value="Chromosome 14"/>
</dbReference>
<feature type="binding site" evidence="10">
    <location>
        <position position="34"/>
    </location>
    <ligand>
        <name>ATP</name>
        <dbReference type="ChEBI" id="CHEBI:30616"/>
    </ligand>
</feature>
<feature type="binding site" evidence="10">
    <location>
        <position position="32"/>
    </location>
    <ligand>
        <name>ATP</name>
        <dbReference type="ChEBI" id="CHEBI:30616"/>
    </ligand>
</feature>
<dbReference type="GO" id="GO:0004017">
    <property type="term" value="F:AMP kinase activity"/>
    <property type="evidence" value="ECO:0007669"/>
    <property type="project" value="UniProtKB-UniRule"/>
</dbReference>
<evidence type="ECO:0000256" key="2">
    <source>
        <dbReference type="ARBA" id="ARBA00022490"/>
    </source>
</evidence>
<dbReference type="SUPFAM" id="SSF52540">
    <property type="entry name" value="P-loop containing nucleoside triphosphate hydrolases"/>
    <property type="match status" value="1"/>
</dbReference>
<evidence type="ECO:0000313" key="11">
    <source>
        <dbReference type="EMBL" id="EWM24450.1"/>
    </source>
</evidence>
<dbReference type="GO" id="GO:0016887">
    <property type="term" value="F:ATP hydrolysis activity"/>
    <property type="evidence" value="ECO:0007669"/>
    <property type="project" value="UniProtKB-UniRule"/>
</dbReference>
<dbReference type="InterPro" id="IPR020618">
    <property type="entry name" value="Adenyl_kinase_AK6"/>
</dbReference>
<reference evidence="11 12" key="1">
    <citation type="journal article" date="2014" name="Mol. Plant">
        <title>Chromosome Scale Genome Assembly and Transcriptome Profiling of Nannochloropsis gaditana in Nitrogen Depletion.</title>
        <authorList>
            <person name="Corteggiani Carpinelli E."/>
            <person name="Telatin A."/>
            <person name="Vitulo N."/>
            <person name="Forcato C."/>
            <person name="D'Angelo M."/>
            <person name="Schiavon R."/>
            <person name="Vezzi A."/>
            <person name="Giacometti G.M."/>
            <person name="Morosinotto T."/>
            <person name="Valle G."/>
        </authorList>
    </citation>
    <scope>NUCLEOTIDE SEQUENCE [LARGE SCALE GENOMIC DNA]</scope>
    <source>
        <strain evidence="11 12">B-31</strain>
    </source>
</reference>
<feature type="binding site" evidence="10">
    <location>
        <position position="29"/>
    </location>
    <ligand>
        <name>ATP</name>
        <dbReference type="ChEBI" id="CHEBI:30616"/>
    </ligand>
</feature>
<comment type="caution">
    <text evidence="10">Lacks conserved residue(s) required for the propagation of feature annotation.</text>
</comment>
<dbReference type="GO" id="GO:0042274">
    <property type="term" value="P:ribosomal small subunit biogenesis"/>
    <property type="evidence" value="ECO:0007669"/>
    <property type="project" value="UniProtKB-UniRule"/>
</dbReference>
<evidence type="ECO:0000313" key="12">
    <source>
        <dbReference type="Proteomes" id="UP000019335"/>
    </source>
</evidence>
<dbReference type="InterPro" id="IPR027417">
    <property type="entry name" value="P-loop_NTPase"/>
</dbReference>
<keyword evidence="12" id="KW-1185">Reference proteome</keyword>
<keyword evidence="9 10" id="KW-0539">Nucleus</keyword>
<organism evidence="11 12">
    <name type="scientific">Nannochloropsis gaditana</name>
    <dbReference type="NCBI Taxonomy" id="72520"/>
    <lineage>
        <taxon>Eukaryota</taxon>
        <taxon>Sar</taxon>
        <taxon>Stramenopiles</taxon>
        <taxon>Ochrophyta</taxon>
        <taxon>Eustigmatophyceae</taxon>
        <taxon>Eustigmatales</taxon>
        <taxon>Monodopsidaceae</taxon>
        <taxon>Nannochloropsis</taxon>
    </lineage>
</organism>
<evidence type="ECO:0000256" key="3">
    <source>
        <dbReference type="ARBA" id="ARBA00022517"/>
    </source>
</evidence>
<evidence type="ECO:0000256" key="6">
    <source>
        <dbReference type="ARBA" id="ARBA00022741"/>
    </source>
</evidence>
<protein>
    <recommendedName>
        <fullName evidence="10">Adenylate kinase isoenzyme 6 homolog</fullName>
        <shortName evidence="10">AK6</shortName>
        <ecNumber evidence="10">2.7.4.3</ecNumber>
    </recommendedName>
    <alternativeName>
        <fullName evidence="10">Dual activity adenylate kinase/ATPase</fullName>
        <shortName evidence="10">AK/ATPase</shortName>
    </alternativeName>
</protein>
<dbReference type="Gene3D" id="3.40.50.300">
    <property type="entry name" value="P-loop containing nucleotide triphosphate hydrolases"/>
    <property type="match status" value="1"/>
</dbReference>
<keyword evidence="4 10" id="KW-0698">rRNA processing</keyword>
<dbReference type="EC" id="2.7.4.3" evidence="10"/>
<feature type="region of interest" description="NMPbind" evidence="10">
    <location>
        <begin position="49"/>
        <end position="72"/>
    </location>
</feature>
<evidence type="ECO:0000256" key="1">
    <source>
        <dbReference type="ARBA" id="ARBA00000582"/>
    </source>
</evidence>
<keyword evidence="8 10" id="KW-0067">ATP-binding</keyword>
<feature type="binding site" evidence="10">
    <location>
        <position position="33"/>
    </location>
    <ligand>
        <name>ATP</name>
        <dbReference type="ChEBI" id="CHEBI:30616"/>
    </ligand>
</feature>
<dbReference type="GO" id="GO:0005634">
    <property type="term" value="C:nucleus"/>
    <property type="evidence" value="ECO:0007669"/>
    <property type="project" value="UniProtKB-SubCell"/>
</dbReference>
<dbReference type="GO" id="GO:0006364">
    <property type="term" value="P:rRNA processing"/>
    <property type="evidence" value="ECO:0007669"/>
    <property type="project" value="UniProtKB-KW"/>
</dbReference>
<sequence>MDGTRPHRTNPLLRASLKRPNILITGTPGTGKTTTARYIAGATGLEHVSVGDVAKEKECFEGRDVELDTNILDEEKLLDHLEIILADGGKVVDYHSCELFPERWFDLILVVRATNAVLFDRLSARGYSTRKREENLECEIMQVVLDEALESYEKEIVHEITSETEDDLQENAQRVKDWLIAGIESKRRRAWKNDRYFKLRC</sequence>
<keyword evidence="3 10" id="KW-0690">Ribosome biogenesis</keyword>
<comment type="function">
    <text evidence="10">Broad-specificity nucleoside monophosphate (NMP) kinase that catalyzes the reversible transfer of the terminal phosphate group between nucleoside triphosphates and monophosphates. Has also ATPase activity. Involved in the late cytoplasmic maturation steps of the 40S ribosomal particles, specifically 18S rRNA maturation. While NMP activity is not required for ribosome maturation, ATPase activity is. Associates transiently with small ribosomal subunit protein uS11. ATP hydrolysis breaks the interaction with uS11. May temporarily remove uS11 from the ribosome to enable a conformational change of the ribosomal RNA that is needed for the final maturation step of the small ribosomal subunit. Its NMP activity may have a role in nuclear energy homeostasis.</text>
</comment>
<name>W7TBS1_9STRA</name>
<dbReference type="OrthoDB" id="10251185at2759"/>
<comment type="catalytic activity">
    <reaction evidence="10">
        <text>ATP + H2O = ADP + phosphate + H(+)</text>
        <dbReference type="Rhea" id="RHEA:13065"/>
        <dbReference type="ChEBI" id="CHEBI:15377"/>
        <dbReference type="ChEBI" id="CHEBI:15378"/>
        <dbReference type="ChEBI" id="CHEBI:30616"/>
        <dbReference type="ChEBI" id="CHEBI:43474"/>
        <dbReference type="ChEBI" id="CHEBI:456216"/>
    </reaction>
</comment>
<dbReference type="FunFam" id="3.40.50.300:FF:000372">
    <property type="entry name" value="Adenylate kinase isoenzyme 6 homolog"/>
    <property type="match status" value="1"/>
</dbReference>
<dbReference type="GO" id="GO:0005524">
    <property type="term" value="F:ATP binding"/>
    <property type="evidence" value="ECO:0007669"/>
    <property type="project" value="UniProtKB-KW"/>
</dbReference>
<evidence type="ECO:0000256" key="5">
    <source>
        <dbReference type="ARBA" id="ARBA00022679"/>
    </source>
</evidence>
<dbReference type="AlphaFoldDB" id="W7TBS1"/>
<keyword evidence="2 10" id="KW-0963">Cytoplasm</keyword>
<keyword evidence="5 10" id="KW-0808">Transferase</keyword>
<keyword evidence="6 10" id="KW-0547">Nucleotide-binding</keyword>
<comment type="catalytic activity">
    <reaction evidence="1 10">
        <text>AMP + ATP = 2 ADP</text>
        <dbReference type="Rhea" id="RHEA:12973"/>
        <dbReference type="ChEBI" id="CHEBI:30616"/>
        <dbReference type="ChEBI" id="CHEBI:456215"/>
        <dbReference type="ChEBI" id="CHEBI:456216"/>
        <dbReference type="EC" id="2.7.4.3"/>
    </reaction>
</comment>
<evidence type="ECO:0000256" key="4">
    <source>
        <dbReference type="ARBA" id="ARBA00022552"/>
    </source>
</evidence>
<accession>W7TBS1</accession>
<feature type="region of interest" description="LID" evidence="10">
    <location>
        <begin position="124"/>
        <end position="134"/>
    </location>
</feature>
<feature type="binding site" evidence="10">
    <location>
        <position position="125"/>
    </location>
    <ligand>
        <name>ATP</name>
        <dbReference type="ChEBI" id="CHEBI:30616"/>
    </ligand>
</feature>
<dbReference type="EMBL" id="AZIL01001242">
    <property type="protein sequence ID" value="EWM24450.1"/>
    <property type="molecule type" value="Genomic_DNA"/>
</dbReference>
<comment type="caution">
    <text evidence="11">The sequence shown here is derived from an EMBL/GenBank/DDBJ whole genome shotgun (WGS) entry which is preliminary data.</text>
</comment>
<dbReference type="PANTHER" id="PTHR12595">
    <property type="entry name" value="POS9-ACTIVATING FACTOR FAP7-RELATED"/>
    <property type="match status" value="1"/>
</dbReference>
<comment type="subunit">
    <text evidence="10">Interacts with small ribosomal subunit protein uS11. Not a structural component of 43S pre-ribosomes, but transiently interacts with them by binding to uS11.</text>
</comment>
<comment type="similarity">
    <text evidence="10">Belongs to the adenylate kinase family. AK6 subfamily.</text>
</comment>
<dbReference type="PANTHER" id="PTHR12595:SF0">
    <property type="entry name" value="ADENYLATE KINASE ISOENZYME 6"/>
    <property type="match status" value="1"/>
</dbReference>
<dbReference type="HAMAP" id="MF_00039">
    <property type="entry name" value="Adenylate_kinase_AK6"/>
    <property type="match status" value="1"/>
</dbReference>
<dbReference type="Pfam" id="PF13238">
    <property type="entry name" value="AAA_18"/>
    <property type="match status" value="1"/>
</dbReference>
<comment type="subcellular location">
    <subcellularLocation>
        <location evidence="10">Cytoplasm</location>
    </subcellularLocation>
    <subcellularLocation>
        <location evidence="10">Nucleus</location>
    </subcellularLocation>
</comment>
<evidence type="ECO:0000256" key="7">
    <source>
        <dbReference type="ARBA" id="ARBA00022777"/>
    </source>
</evidence>